<dbReference type="SUPFAM" id="SSF56784">
    <property type="entry name" value="HAD-like"/>
    <property type="match status" value="1"/>
</dbReference>
<evidence type="ECO:0000313" key="19">
    <source>
        <dbReference type="EMBL" id="TLS52510.1"/>
    </source>
</evidence>
<dbReference type="NCBIfam" id="TIGR01494">
    <property type="entry name" value="ATPase_P-type"/>
    <property type="match status" value="1"/>
</dbReference>
<feature type="domain" description="HMA" evidence="18">
    <location>
        <begin position="10"/>
        <end position="73"/>
    </location>
</feature>
<dbReference type="InterPro" id="IPR059000">
    <property type="entry name" value="ATPase_P-type_domA"/>
</dbReference>
<evidence type="ECO:0000256" key="4">
    <source>
        <dbReference type="ARBA" id="ARBA00022475"/>
    </source>
</evidence>
<evidence type="ECO:0000256" key="16">
    <source>
        <dbReference type="ARBA" id="ARBA00049338"/>
    </source>
</evidence>
<dbReference type="NCBIfam" id="TIGR01512">
    <property type="entry name" value="ATPase-IB2_Cd"/>
    <property type="match status" value="1"/>
</dbReference>
<dbReference type="PRINTS" id="PR00941">
    <property type="entry name" value="CDATPASE"/>
</dbReference>
<dbReference type="NCBIfam" id="TIGR01525">
    <property type="entry name" value="ATPase-IB_hvy"/>
    <property type="match status" value="1"/>
</dbReference>
<dbReference type="Gene3D" id="3.30.70.100">
    <property type="match status" value="2"/>
</dbReference>
<feature type="transmembrane region" description="Helical" evidence="17">
    <location>
        <begin position="181"/>
        <end position="198"/>
    </location>
</feature>
<dbReference type="GO" id="GO:0046872">
    <property type="term" value="F:metal ion binding"/>
    <property type="evidence" value="ECO:0007669"/>
    <property type="project" value="UniProtKB-KW"/>
</dbReference>
<dbReference type="GO" id="GO:0016887">
    <property type="term" value="F:ATP hydrolysis activity"/>
    <property type="evidence" value="ECO:0007669"/>
    <property type="project" value="InterPro"/>
</dbReference>
<keyword evidence="6" id="KW-0597">Phosphoprotein</keyword>
<dbReference type="PROSITE" id="PS50846">
    <property type="entry name" value="HMA_2"/>
    <property type="match status" value="2"/>
</dbReference>
<dbReference type="InterPro" id="IPR017969">
    <property type="entry name" value="Heavy-metal-associated_CS"/>
</dbReference>
<keyword evidence="10 17" id="KW-0067">ATP-binding</keyword>
<feature type="domain" description="HMA" evidence="18">
    <location>
        <begin position="90"/>
        <end position="153"/>
    </location>
</feature>
<dbReference type="NCBIfam" id="TIGR01511">
    <property type="entry name" value="ATPase-IB1_Cu"/>
    <property type="match status" value="1"/>
</dbReference>
<dbReference type="SFLD" id="SFLDS00003">
    <property type="entry name" value="Haloacid_Dehalogenase"/>
    <property type="match status" value="1"/>
</dbReference>
<dbReference type="SFLD" id="SFLDF00027">
    <property type="entry name" value="p-type_atpase"/>
    <property type="match status" value="1"/>
</dbReference>
<dbReference type="InterPro" id="IPR006121">
    <property type="entry name" value="HMA_dom"/>
</dbReference>
<dbReference type="PANTHER" id="PTHR48085">
    <property type="entry name" value="CADMIUM/ZINC-TRANSPORTING ATPASE HMA2-RELATED"/>
    <property type="match status" value="1"/>
</dbReference>
<dbReference type="GO" id="GO:0008551">
    <property type="term" value="F:P-type cadmium transporter activity"/>
    <property type="evidence" value="ECO:0007669"/>
    <property type="project" value="UniProtKB-EC"/>
</dbReference>
<keyword evidence="19" id="KW-0378">Hydrolase</keyword>
<evidence type="ECO:0000256" key="5">
    <source>
        <dbReference type="ARBA" id="ARBA00022539"/>
    </source>
</evidence>
<dbReference type="PROSITE" id="PS00154">
    <property type="entry name" value="ATPASE_E1_E2"/>
    <property type="match status" value="1"/>
</dbReference>
<dbReference type="PRINTS" id="PR00119">
    <property type="entry name" value="CATATPASE"/>
</dbReference>
<dbReference type="AlphaFoldDB" id="A0A5R9GEH0"/>
<feature type="transmembrane region" description="Helical" evidence="17">
    <location>
        <begin position="748"/>
        <end position="768"/>
    </location>
</feature>
<dbReference type="CDD" id="cd00371">
    <property type="entry name" value="HMA"/>
    <property type="match status" value="2"/>
</dbReference>
<evidence type="ECO:0000259" key="18">
    <source>
        <dbReference type="PROSITE" id="PS50846"/>
    </source>
</evidence>
<evidence type="ECO:0000256" key="14">
    <source>
        <dbReference type="ARBA" id="ARBA00023136"/>
    </source>
</evidence>
<dbReference type="InterPro" id="IPR027256">
    <property type="entry name" value="P-typ_ATPase_IB"/>
</dbReference>
<dbReference type="InterPro" id="IPR051014">
    <property type="entry name" value="Cation_Transport_ATPase_IB"/>
</dbReference>
<gene>
    <name evidence="19" type="primary">cadA</name>
    <name evidence="19" type="ORF">FE782_11170</name>
</gene>
<dbReference type="OrthoDB" id="9813266at2"/>
<dbReference type="InterPro" id="IPR023214">
    <property type="entry name" value="HAD_sf"/>
</dbReference>
<keyword evidence="4 17" id="KW-1003">Cell membrane</keyword>
<comment type="catalytic activity">
    <reaction evidence="16">
        <text>Cd(2+)(in) + ATP + H2O = Cd(2+)(out) + ADP + phosphate + H(+)</text>
        <dbReference type="Rhea" id="RHEA:12132"/>
        <dbReference type="ChEBI" id="CHEBI:15377"/>
        <dbReference type="ChEBI" id="CHEBI:15378"/>
        <dbReference type="ChEBI" id="CHEBI:30616"/>
        <dbReference type="ChEBI" id="CHEBI:43474"/>
        <dbReference type="ChEBI" id="CHEBI:48775"/>
        <dbReference type="ChEBI" id="CHEBI:456216"/>
        <dbReference type="EC" id="7.2.2.21"/>
    </reaction>
</comment>
<dbReference type="Pfam" id="PF00702">
    <property type="entry name" value="Hydrolase"/>
    <property type="match status" value="1"/>
</dbReference>
<dbReference type="PROSITE" id="PS01047">
    <property type="entry name" value="HMA_1"/>
    <property type="match status" value="2"/>
</dbReference>
<feature type="transmembrane region" description="Helical" evidence="17">
    <location>
        <begin position="406"/>
        <end position="426"/>
    </location>
</feature>
<evidence type="ECO:0000256" key="2">
    <source>
        <dbReference type="ARBA" id="ARBA00006024"/>
    </source>
</evidence>
<dbReference type="CDD" id="cd07545">
    <property type="entry name" value="P-type_ATPase_Cd-like"/>
    <property type="match status" value="1"/>
</dbReference>
<dbReference type="InterPro" id="IPR008250">
    <property type="entry name" value="ATPase_P-typ_transduc_dom_A_sf"/>
</dbReference>
<comment type="caution">
    <text evidence="19">The sequence shown here is derived from an EMBL/GenBank/DDBJ whole genome shotgun (WGS) entry which is preliminary data.</text>
</comment>
<sequence length="800" mass="86029">MSKTAESLESKNVYRVEGFTCANCAGKFEKNVKQLPGVQDAKVNFGASKITVIGETTIDDLEKAGAFENLKVIPDKPARGAKPVPVTNEEKSVFNVQGFTCANCAGKFEKNVKQLPGVQDAKVNFGASKITVYGSSTIEELEKAGAFENLKVTPEKTAREPRSVETAIKEAKEPFYKKHSSLLTAVLLIVFGYISQYVNGEENIVTSLLFASSIVLGGYNLFKVGFKNLLRFEFDMKTLMTVAIIGAAIIGEWAEGAIVVILFAISEALERFSMDRARQSIRSLMDIAPKEALVRRNGQEMMIHVDDIAVGDIMIVKPGQKIAMDGVVVSGYSAVNQAAITGESVPVEKTVNDDVFAGTLNEEGLLEVKVTKLVDDTTIAKIIHLVEEAQGERAPSQAFVDKFAKYYTPIIMIVAALVAVIPPLFFDGSWAAWIYQGLAVLVVGCPCALVISTPISIVSAIGNAAKKGVLIKGGVYLEEMGALKAIAFDKTGTLTKGVPVVTDFKMFNNDTKPSELLSIITALEYRSQHPLASAIMRKAEEESISYSDVKVEDFSSITGKGIKGIVNGTMFYIGNPKLFKELPTVRFSSEQEQQVTTLQNEGKTAMIVGTDREVLAVIAVADEVRESSKDVIQKLHQLGIKKTIMLTGDNKGTASAIAGHVGVSDVQAELLPQDKLDFIKQLRSDYGNVAMVGDGVNDAPALAASTVGIAMGGAGTDTALETADVALMGDDLRKLPFAIKLSRNALGVIKQNITFALAIKLIALLLVIPGWLTLWIAILSDMGATLLVALNGLRLMRVKE</sequence>
<dbReference type="InterPro" id="IPR044492">
    <property type="entry name" value="P_typ_ATPase_HD_dom"/>
</dbReference>
<dbReference type="SUPFAM" id="SSF55008">
    <property type="entry name" value="HMA, heavy metal-associated domain"/>
    <property type="match status" value="2"/>
</dbReference>
<comment type="similarity">
    <text evidence="2 17">Belongs to the cation transport ATPase (P-type) (TC 3.A.3) family. Type IB subfamily.</text>
</comment>
<dbReference type="PANTHER" id="PTHR48085:SF5">
    <property type="entry name" value="CADMIUM_ZINC-TRANSPORTING ATPASE HMA4-RELATED"/>
    <property type="match status" value="1"/>
</dbReference>
<evidence type="ECO:0000256" key="6">
    <source>
        <dbReference type="ARBA" id="ARBA00022553"/>
    </source>
</evidence>
<dbReference type="SFLD" id="SFLDG00002">
    <property type="entry name" value="C1.7:_P-type_atpase_like"/>
    <property type="match status" value="1"/>
</dbReference>
<dbReference type="GO" id="GO:0005886">
    <property type="term" value="C:plasma membrane"/>
    <property type="evidence" value="ECO:0007669"/>
    <property type="project" value="UniProtKB-SubCell"/>
</dbReference>
<dbReference type="RefSeq" id="WP_138194166.1">
    <property type="nucleotide sequence ID" value="NZ_VCIW01000005.1"/>
</dbReference>
<evidence type="ECO:0000256" key="10">
    <source>
        <dbReference type="ARBA" id="ARBA00022840"/>
    </source>
</evidence>
<dbReference type="InterPro" id="IPR018303">
    <property type="entry name" value="ATPase_P-typ_P_site"/>
</dbReference>
<dbReference type="EMBL" id="VCIW01000005">
    <property type="protein sequence ID" value="TLS52510.1"/>
    <property type="molecule type" value="Genomic_DNA"/>
</dbReference>
<keyword evidence="20" id="KW-1185">Reference proteome</keyword>
<evidence type="ECO:0000256" key="17">
    <source>
        <dbReference type="RuleBase" id="RU362081"/>
    </source>
</evidence>
<dbReference type="InterPro" id="IPR023299">
    <property type="entry name" value="ATPase_P-typ_cyto_dom_N"/>
</dbReference>
<dbReference type="GO" id="GO:0005524">
    <property type="term" value="F:ATP binding"/>
    <property type="evidence" value="ECO:0007669"/>
    <property type="project" value="UniProtKB-UniRule"/>
</dbReference>
<dbReference type="Gene3D" id="2.70.150.10">
    <property type="entry name" value="Calcium-transporting ATPase, cytoplasmic transduction domain A"/>
    <property type="match status" value="1"/>
</dbReference>
<evidence type="ECO:0000313" key="20">
    <source>
        <dbReference type="Proteomes" id="UP000309676"/>
    </source>
</evidence>
<keyword evidence="12 17" id="KW-1133">Transmembrane helix</keyword>
<dbReference type="InterPro" id="IPR001757">
    <property type="entry name" value="P_typ_ATPase"/>
</dbReference>
<dbReference type="Pfam" id="PF00403">
    <property type="entry name" value="HMA"/>
    <property type="match status" value="2"/>
</dbReference>
<evidence type="ECO:0000256" key="13">
    <source>
        <dbReference type="ARBA" id="ARBA00023065"/>
    </source>
</evidence>
<evidence type="ECO:0000256" key="12">
    <source>
        <dbReference type="ARBA" id="ARBA00022989"/>
    </source>
</evidence>
<dbReference type="Pfam" id="PF00122">
    <property type="entry name" value="E1-E2_ATPase"/>
    <property type="match status" value="1"/>
</dbReference>
<keyword evidence="3" id="KW-0813">Transport</keyword>
<dbReference type="Gene3D" id="3.40.1110.10">
    <property type="entry name" value="Calcium-transporting ATPase, cytoplasmic domain N"/>
    <property type="match status" value="1"/>
</dbReference>
<dbReference type="EC" id="7.2.2.21" evidence="15"/>
<feature type="transmembrane region" description="Helical" evidence="17">
    <location>
        <begin position="432"/>
        <end position="451"/>
    </location>
</feature>
<keyword evidence="8 17" id="KW-0479">Metal-binding</keyword>
<dbReference type="SUPFAM" id="SSF81665">
    <property type="entry name" value="Calcium ATPase, transmembrane domain M"/>
    <property type="match status" value="1"/>
</dbReference>
<dbReference type="InterPro" id="IPR036163">
    <property type="entry name" value="HMA_dom_sf"/>
</dbReference>
<evidence type="ECO:0000256" key="11">
    <source>
        <dbReference type="ARBA" id="ARBA00022967"/>
    </source>
</evidence>
<reference evidence="19 20" key="1">
    <citation type="submission" date="2019-05" db="EMBL/GenBank/DDBJ databases">
        <authorList>
            <person name="Narsing Rao M.P."/>
            <person name="Li W.J."/>
        </authorList>
    </citation>
    <scope>NUCLEOTIDE SEQUENCE [LARGE SCALE GENOMIC DNA]</scope>
    <source>
        <strain evidence="19 20">SYSU_K30003</strain>
    </source>
</reference>
<name>A0A5R9GEH0_9BACL</name>
<comment type="subcellular location">
    <subcellularLocation>
        <location evidence="1">Cell membrane</location>
        <topology evidence="1">Multi-pass membrane protein</topology>
    </subcellularLocation>
</comment>
<feature type="transmembrane region" description="Helical" evidence="17">
    <location>
        <begin position="204"/>
        <end position="222"/>
    </location>
</feature>
<keyword evidence="13" id="KW-0406">Ion transport</keyword>
<protein>
    <recommendedName>
        <fullName evidence="15">Cd(2+)-exporting ATPase</fullName>
        <ecNumber evidence="15">7.2.2.21</ecNumber>
    </recommendedName>
</protein>
<organism evidence="19 20">
    <name type="scientific">Paenibacillus antri</name>
    <dbReference type="NCBI Taxonomy" id="2582848"/>
    <lineage>
        <taxon>Bacteria</taxon>
        <taxon>Bacillati</taxon>
        <taxon>Bacillota</taxon>
        <taxon>Bacilli</taxon>
        <taxon>Bacillales</taxon>
        <taxon>Paenibacillaceae</taxon>
        <taxon>Paenibacillus</taxon>
    </lineage>
</organism>
<keyword evidence="5" id="KW-0104">Cadmium</keyword>
<dbReference type="Proteomes" id="UP000309676">
    <property type="component" value="Unassembled WGS sequence"/>
</dbReference>
<evidence type="ECO:0000256" key="7">
    <source>
        <dbReference type="ARBA" id="ARBA00022692"/>
    </source>
</evidence>
<evidence type="ECO:0000256" key="9">
    <source>
        <dbReference type="ARBA" id="ARBA00022741"/>
    </source>
</evidence>
<accession>A0A5R9GEH0</accession>
<dbReference type="FunFam" id="2.70.150.10:FF:000002">
    <property type="entry name" value="Copper-transporting ATPase 1, putative"/>
    <property type="match status" value="1"/>
</dbReference>
<dbReference type="InterPro" id="IPR036412">
    <property type="entry name" value="HAD-like_sf"/>
</dbReference>
<keyword evidence="9 17" id="KW-0547">Nucleotide-binding</keyword>
<dbReference type="InterPro" id="IPR023298">
    <property type="entry name" value="ATPase_P-typ_TM_dom_sf"/>
</dbReference>
<proteinExistence type="inferred from homology"/>
<evidence type="ECO:0000256" key="3">
    <source>
        <dbReference type="ARBA" id="ARBA00022448"/>
    </source>
</evidence>
<keyword evidence="7 17" id="KW-0812">Transmembrane</keyword>
<evidence type="ECO:0000256" key="1">
    <source>
        <dbReference type="ARBA" id="ARBA00004651"/>
    </source>
</evidence>
<evidence type="ECO:0000256" key="8">
    <source>
        <dbReference type="ARBA" id="ARBA00022723"/>
    </source>
</evidence>
<evidence type="ECO:0000256" key="15">
    <source>
        <dbReference type="ARBA" id="ARBA00039103"/>
    </source>
</evidence>
<dbReference type="Gene3D" id="3.40.50.1000">
    <property type="entry name" value="HAD superfamily/HAD-like"/>
    <property type="match status" value="1"/>
</dbReference>
<keyword evidence="11" id="KW-1278">Translocase</keyword>
<dbReference type="SUPFAM" id="SSF81653">
    <property type="entry name" value="Calcium ATPase, transduction domain A"/>
    <property type="match status" value="1"/>
</dbReference>
<keyword evidence="14 17" id="KW-0472">Membrane</keyword>